<comment type="caution">
    <text evidence="10">The sequence shown here is derived from an EMBL/GenBank/DDBJ whole genome shotgun (WGS) entry which is preliminary data.</text>
</comment>
<evidence type="ECO:0000256" key="5">
    <source>
        <dbReference type="ARBA" id="ARBA00022840"/>
    </source>
</evidence>
<dbReference type="PANTHER" id="PTHR47642:SF5">
    <property type="entry name" value="ATP-DEPENDENT DNA HELICASE"/>
    <property type="match status" value="1"/>
</dbReference>
<proteinExistence type="predicted"/>
<accession>A0AAV6TPJ6</accession>
<evidence type="ECO:0000256" key="3">
    <source>
        <dbReference type="ARBA" id="ARBA00022801"/>
    </source>
</evidence>
<dbReference type="Gene3D" id="3.40.50.300">
    <property type="entry name" value="P-loop containing nucleotide triphosphate hydrolases"/>
    <property type="match status" value="1"/>
</dbReference>
<keyword evidence="11" id="KW-1185">Reference proteome</keyword>
<keyword evidence="5" id="KW-0067">ATP-binding</keyword>
<keyword evidence="7" id="KW-0234">DNA repair</keyword>
<keyword evidence="3" id="KW-0378">Hydrolase</keyword>
<evidence type="ECO:0000256" key="4">
    <source>
        <dbReference type="ARBA" id="ARBA00022806"/>
    </source>
</evidence>
<reference evidence="10 11" key="1">
    <citation type="journal article" date="2022" name="Nat. Ecol. Evol.">
        <title>A masculinizing supergene underlies an exaggerated male reproductive morph in a spider.</title>
        <authorList>
            <person name="Hendrickx F."/>
            <person name="De Corte Z."/>
            <person name="Sonet G."/>
            <person name="Van Belleghem S.M."/>
            <person name="Kostlbacher S."/>
            <person name="Vangestel C."/>
        </authorList>
    </citation>
    <scope>NUCLEOTIDE SEQUENCE [LARGE SCALE GENOMIC DNA]</scope>
    <source>
        <strain evidence="10">W744_W776</strain>
    </source>
</reference>
<evidence type="ECO:0000256" key="6">
    <source>
        <dbReference type="ARBA" id="ARBA00023125"/>
    </source>
</evidence>
<evidence type="ECO:0000259" key="9">
    <source>
        <dbReference type="Pfam" id="PF21530"/>
    </source>
</evidence>
<sequence>MRQKDDKMFVELLSRIRLGIVTNKDFKILSEKKIIFKGESRSDKLEELCHYMQQLPKETICLLPTKAQTEDINRKMLELSPETVVKLIAKDDIEGDKYLKNRALKKLKAYEEDNSRTAGLDKKIEVKKGAKIMLRRNIDVTLGLVNGAIGTIINFVKDASGQVAAIDVQFTSEMRRIEPVISKFEVLSKIYVSRKQFPIYLAYGITIHKSQGFSLTSCLIDIGNRTFTHGQSYVALSRVTSLKGLHIINFDPNSISAHNQSIQEYNRLRIKYRPDLNVITVPASKKTRRRIKFGTLFFSSLSQKCKIKKTYSLPSCIQNYHLATQTPKMCPATPMLFANAYSVLIPYFPAYIRKVPPDKL</sequence>
<keyword evidence="2" id="KW-0227">DNA damage</keyword>
<keyword evidence="4" id="KW-0347">Helicase</keyword>
<keyword evidence="8" id="KW-0413">Isomerase</keyword>
<dbReference type="InterPro" id="IPR049163">
    <property type="entry name" value="Pif1-like_2B_dom"/>
</dbReference>
<evidence type="ECO:0000256" key="2">
    <source>
        <dbReference type="ARBA" id="ARBA00022763"/>
    </source>
</evidence>
<keyword evidence="6" id="KW-0238">DNA-binding</keyword>
<organism evidence="10 11">
    <name type="scientific">Oedothorax gibbosus</name>
    <dbReference type="NCBI Taxonomy" id="931172"/>
    <lineage>
        <taxon>Eukaryota</taxon>
        <taxon>Metazoa</taxon>
        <taxon>Ecdysozoa</taxon>
        <taxon>Arthropoda</taxon>
        <taxon>Chelicerata</taxon>
        <taxon>Arachnida</taxon>
        <taxon>Araneae</taxon>
        <taxon>Araneomorphae</taxon>
        <taxon>Entelegynae</taxon>
        <taxon>Araneoidea</taxon>
        <taxon>Linyphiidae</taxon>
        <taxon>Erigoninae</taxon>
        <taxon>Oedothorax</taxon>
    </lineage>
</organism>
<evidence type="ECO:0000256" key="7">
    <source>
        <dbReference type="ARBA" id="ARBA00023204"/>
    </source>
</evidence>
<evidence type="ECO:0000256" key="8">
    <source>
        <dbReference type="ARBA" id="ARBA00023235"/>
    </source>
</evidence>
<feature type="domain" description="DNA helicase Pif1-like 2B" evidence="9">
    <location>
        <begin position="123"/>
        <end position="155"/>
    </location>
</feature>
<name>A0AAV6TPJ6_9ARAC</name>
<evidence type="ECO:0000256" key="1">
    <source>
        <dbReference type="ARBA" id="ARBA00022741"/>
    </source>
</evidence>
<dbReference type="Proteomes" id="UP000827092">
    <property type="component" value="Unassembled WGS sequence"/>
</dbReference>
<keyword evidence="1" id="KW-0547">Nucleotide-binding</keyword>
<dbReference type="InterPro" id="IPR027417">
    <property type="entry name" value="P-loop_NTPase"/>
</dbReference>
<dbReference type="InterPro" id="IPR051055">
    <property type="entry name" value="PIF1_helicase"/>
</dbReference>
<dbReference type="AlphaFoldDB" id="A0AAV6TPJ6"/>
<dbReference type="PANTHER" id="PTHR47642">
    <property type="entry name" value="ATP-DEPENDENT DNA HELICASE"/>
    <property type="match status" value="1"/>
</dbReference>
<dbReference type="Pfam" id="PF21530">
    <property type="entry name" value="Pif1_2B_dom"/>
    <property type="match status" value="1"/>
</dbReference>
<dbReference type="Gene3D" id="2.30.30.940">
    <property type="match status" value="1"/>
</dbReference>
<dbReference type="EMBL" id="JAFNEN010001683">
    <property type="protein sequence ID" value="KAG8173514.1"/>
    <property type="molecule type" value="Genomic_DNA"/>
</dbReference>
<gene>
    <name evidence="10" type="ORF">JTE90_022464</name>
</gene>
<protein>
    <recommendedName>
        <fullName evidence="9">DNA helicase Pif1-like 2B domain-containing protein</fullName>
    </recommendedName>
</protein>
<dbReference type="CDD" id="cd18809">
    <property type="entry name" value="SF1_C_RecD"/>
    <property type="match status" value="1"/>
</dbReference>
<evidence type="ECO:0000313" key="11">
    <source>
        <dbReference type="Proteomes" id="UP000827092"/>
    </source>
</evidence>
<dbReference type="SUPFAM" id="SSF52540">
    <property type="entry name" value="P-loop containing nucleoside triphosphate hydrolases"/>
    <property type="match status" value="1"/>
</dbReference>
<evidence type="ECO:0000313" key="10">
    <source>
        <dbReference type="EMBL" id="KAG8173514.1"/>
    </source>
</evidence>